<dbReference type="EMBL" id="RQJX01000013">
    <property type="protein sequence ID" value="RQN03298.1"/>
    <property type="molecule type" value="Genomic_DNA"/>
</dbReference>
<dbReference type="Gene3D" id="3.90.79.20">
    <property type="match status" value="1"/>
</dbReference>
<dbReference type="InterPro" id="IPR015376">
    <property type="entry name" value="Znr_NADH_PPase"/>
</dbReference>
<evidence type="ECO:0000256" key="9">
    <source>
        <dbReference type="ARBA" id="ARBA00023679"/>
    </source>
</evidence>
<dbReference type="GO" id="GO:0035529">
    <property type="term" value="F:NADH pyrophosphatase activity"/>
    <property type="evidence" value="ECO:0007669"/>
    <property type="project" value="TreeGrafter"/>
</dbReference>
<dbReference type="Proteomes" id="UP000275225">
    <property type="component" value="Unassembled WGS sequence"/>
</dbReference>
<keyword evidence="5" id="KW-0479">Metal-binding</keyword>
<protein>
    <recommendedName>
        <fullName evidence="4">NAD(+) diphosphatase</fullName>
        <ecNumber evidence="4">3.6.1.22</ecNumber>
    </recommendedName>
</protein>
<dbReference type="InterPro" id="IPR050241">
    <property type="entry name" value="NAD-cap_RNA_hydrolase_NudC"/>
</dbReference>
<dbReference type="GO" id="GO:0005829">
    <property type="term" value="C:cytosol"/>
    <property type="evidence" value="ECO:0007669"/>
    <property type="project" value="TreeGrafter"/>
</dbReference>
<reference evidence="11 12" key="1">
    <citation type="submission" date="2018-11" db="EMBL/GenBank/DDBJ databases">
        <authorList>
            <person name="Li F."/>
        </authorList>
    </citation>
    <scope>NUCLEOTIDE SEQUENCE [LARGE SCALE GENOMIC DNA]</scope>
    <source>
        <strain evidence="11 12">YS17T</strain>
    </source>
</reference>
<dbReference type="GO" id="GO:0110153">
    <property type="term" value="F:RNA NAD-cap (NMN-forming) hydrolase activity"/>
    <property type="evidence" value="ECO:0007669"/>
    <property type="project" value="RHEA"/>
</dbReference>
<dbReference type="GO" id="GO:0019677">
    <property type="term" value="P:NAD+ catabolic process"/>
    <property type="evidence" value="ECO:0007669"/>
    <property type="project" value="TreeGrafter"/>
</dbReference>
<evidence type="ECO:0000256" key="7">
    <source>
        <dbReference type="ARBA" id="ARBA00022842"/>
    </source>
</evidence>
<dbReference type="Pfam" id="PF00293">
    <property type="entry name" value="NUDIX"/>
    <property type="match status" value="1"/>
</dbReference>
<dbReference type="AlphaFoldDB" id="A0A3N6WNV8"/>
<evidence type="ECO:0000256" key="4">
    <source>
        <dbReference type="ARBA" id="ARBA00012381"/>
    </source>
</evidence>
<dbReference type="InterPro" id="IPR000086">
    <property type="entry name" value="NUDIX_hydrolase_dom"/>
</dbReference>
<evidence type="ECO:0000256" key="3">
    <source>
        <dbReference type="ARBA" id="ARBA00009595"/>
    </source>
</evidence>
<keyword evidence="8" id="KW-0520">NAD</keyword>
<dbReference type="NCBIfam" id="NF001299">
    <property type="entry name" value="PRK00241.1"/>
    <property type="match status" value="1"/>
</dbReference>
<name>A0A3N6WNV8_9ACTN</name>
<keyword evidence="7" id="KW-0460">Magnesium</keyword>
<dbReference type="CDD" id="cd03429">
    <property type="entry name" value="NUDIX_NADH_pyrophosphatase_Nudt13"/>
    <property type="match status" value="1"/>
</dbReference>
<proteinExistence type="inferred from homology"/>
<sequence length="296" mass="32454">MSRSDSGYGERVDFAFDRARHDRQGNRRHDDTWKDDPGLRVLVVGGEHVPTVDGPALRWITRDEAPEGTWMLLGESGGVTHAAVVVDRVAEDLAPTSVRVLAPLLGPDELSLAIHAIAMARWLRSHRFCARCGTELEVAESGHLLTCRECGAHHFPRTDPAVIMLITDESDRALLARNAAWPEGRYSTLAGFVEPGEALEDAVRREVREEVGLPVGDVSYAGSQPWPFPSSLMLGFFGRATASEISVDEDEIAHARWFTRDELTAAVGGEEIVLPPPHVSISRWLIESWLSGPASP</sequence>
<organism evidence="11 12">
    <name type="scientific">Aeromicrobium camelliae</name>
    <dbReference type="NCBI Taxonomy" id="1538144"/>
    <lineage>
        <taxon>Bacteria</taxon>
        <taxon>Bacillati</taxon>
        <taxon>Actinomycetota</taxon>
        <taxon>Actinomycetes</taxon>
        <taxon>Propionibacteriales</taxon>
        <taxon>Nocardioidaceae</taxon>
        <taxon>Aeromicrobium</taxon>
    </lineage>
</organism>
<dbReference type="OrthoDB" id="9791656at2"/>
<dbReference type="GO" id="GO:0046872">
    <property type="term" value="F:metal ion binding"/>
    <property type="evidence" value="ECO:0007669"/>
    <property type="project" value="UniProtKB-KW"/>
</dbReference>
<evidence type="ECO:0000313" key="12">
    <source>
        <dbReference type="Proteomes" id="UP000275225"/>
    </source>
</evidence>
<dbReference type="PANTHER" id="PTHR42904">
    <property type="entry name" value="NUDIX HYDROLASE, NUDC SUBFAMILY"/>
    <property type="match status" value="1"/>
</dbReference>
<comment type="cofactor">
    <cofactor evidence="2">
        <name>Zn(2+)</name>
        <dbReference type="ChEBI" id="CHEBI:29105"/>
    </cofactor>
</comment>
<evidence type="ECO:0000256" key="1">
    <source>
        <dbReference type="ARBA" id="ARBA00001946"/>
    </source>
</evidence>
<comment type="caution">
    <text evidence="11">The sequence shown here is derived from an EMBL/GenBank/DDBJ whole genome shotgun (WGS) entry which is preliminary data.</text>
</comment>
<dbReference type="GO" id="GO:0006742">
    <property type="term" value="P:NADP+ catabolic process"/>
    <property type="evidence" value="ECO:0007669"/>
    <property type="project" value="TreeGrafter"/>
</dbReference>
<dbReference type="InterPro" id="IPR015797">
    <property type="entry name" value="NUDIX_hydrolase-like_dom_sf"/>
</dbReference>
<dbReference type="PANTHER" id="PTHR42904:SF6">
    <property type="entry name" value="NAD-CAPPED RNA HYDROLASE NUDT12"/>
    <property type="match status" value="1"/>
</dbReference>
<dbReference type="PROSITE" id="PS51462">
    <property type="entry name" value="NUDIX"/>
    <property type="match status" value="1"/>
</dbReference>
<evidence type="ECO:0000313" key="11">
    <source>
        <dbReference type="EMBL" id="RQN03298.1"/>
    </source>
</evidence>
<dbReference type="InterPro" id="IPR049734">
    <property type="entry name" value="NudC-like_C"/>
</dbReference>
<comment type="cofactor">
    <cofactor evidence="1">
        <name>Mg(2+)</name>
        <dbReference type="ChEBI" id="CHEBI:18420"/>
    </cofactor>
</comment>
<evidence type="ECO:0000256" key="5">
    <source>
        <dbReference type="ARBA" id="ARBA00022723"/>
    </source>
</evidence>
<comment type="similarity">
    <text evidence="3">Belongs to the Nudix hydrolase family. NudC subfamily.</text>
</comment>
<gene>
    <name evidence="11" type="ORF">EHW97_10440</name>
</gene>
<evidence type="ECO:0000256" key="2">
    <source>
        <dbReference type="ARBA" id="ARBA00001947"/>
    </source>
</evidence>
<keyword evidence="12" id="KW-1185">Reference proteome</keyword>
<evidence type="ECO:0000256" key="8">
    <source>
        <dbReference type="ARBA" id="ARBA00023027"/>
    </source>
</evidence>
<dbReference type="Pfam" id="PF09297">
    <property type="entry name" value="Zn_ribbon_NUD"/>
    <property type="match status" value="1"/>
</dbReference>
<feature type="domain" description="Nudix hydrolase" evidence="10">
    <location>
        <begin position="156"/>
        <end position="287"/>
    </location>
</feature>
<comment type="catalytic activity">
    <reaction evidence="9">
        <text>a 5'-end NAD(+)-phospho-ribonucleoside in mRNA + H2O = a 5'-end phospho-adenosine-phospho-ribonucleoside in mRNA + beta-nicotinamide D-ribonucleotide + 2 H(+)</text>
        <dbReference type="Rhea" id="RHEA:60876"/>
        <dbReference type="Rhea" id="RHEA-COMP:15698"/>
        <dbReference type="Rhea" id="RHEA-COMP:15719"/>
        <dbReference type="ChEBI" id="CHEBI:14649"/>
        <dbReference type="ChEBI" id="CHEBI:15377"/>
        <dbReference type="ChEBI" id="CHEBI:15378"/>
        <dbReference type="ChEBI" id="CHEBI:144029"/>
        <dbReference type="ChEBI" id="CHEBI:144051"/>
    </reaction>
    <physiologicalReaction direction="left-to-right" evidence="9">
        <dbReference type="Rhea" id="RHEA:60877"/>
    </physiologicalReaction>
</comment>
<dbReference type="EC" id="3.6.1.22" evidence="4"/>
<keyword evidence="6 11" id="KW-0378">Hydrolase</keyword>
<dbReference type="Gene3D" id="3.90.79.10">
    <property type="entry name" value="Nucleoside Triphosphate Pyrophosphohydrolase"/>
    <property type="match status" value="1"/>
</dbReference>
<dbReference type="SUPFAM" id="SSF55811">
    <property type="entry name" value="Nudix"/>
    <property type="match status" value="1"/>
</dbReference>
<accession>A0A3N6WNV8</accession>
<evidence type="ECO:0000259" key="10">
    <source>
        <dbReference type="PROSITE" id="PS51462"/>
    </source>
</evidence>
<dbReference type="InterPro" id="IPR020084">
    <property type="entry name" value="NUDIX_hydrolase_CS"/>
</dbReference>
<evidence type="ECO:0000256" key="6">
    <source>
        <dbReference type="ARBA" id="ARBA00022801"/>
    </source>
</evidence>
<dbReference type="PROSITE" id="PS00893">
    <property type="entry name" value="NUDIX_BOX"/>
    <property type="match status" value="1"/>
</dbReference>